<reference evidence="1 2" key="2">
    <citation type="journal article" date="2022" name="Mol. Ecol. Resour.">
        <title>The genomes of chicory, endive, great burdock and yacon provide insights into Asteraceae paleo-polyploidization history and plant inulin production.</title>
        <authorList>
            <person name="Fan W."/>
            <person name="Wang S."/>
            <person name="Wang H."/>
            <person name="Wang A."/>
            <person name="Jiang F."/>
            <person name="Liu H."/>
            <person name="Zhao H."/>
            <person name="Xu D."/>
            <person name="Zhang Y."/>
        </authorList>
    </citation>
    <scope>NUCLEOTIDE SEQUENCE [LARGE SCALE GENOMIC DNA]</scope>
    <source>
        <strain evidence="2">cv. Yunnan</strain>
        <tissue evidence="1">Leaves</tissue>
    </source>
</reference>
<evidence type="ECO:0000313" key="2">
    <source>
        <dbReference type="Proteomes" id="UP001056120"/>
    </source>
</evidence>
<keyword evidence="2" id="KW-1185">Reference proteome</keyword>
<reference evidence="2" key="1">
    <citation type="journal article" date="2022" name="Mol. Ecol. Resour.">
        <title>The genomes of chicory, endive, great burdock and yacon provide insights into Asteraceae palaeo-polyploidization history and plant inulin production.</title>
        <authorList>
            <person name="Fan W."/>
            <person name="Wang S."/>
            <person name="Wang H."/>
            <person name="Wang A."/>
            <person name="Jiang F."/>
            <person name="Liu H."/>
            <person name="Zhao H."/>
            <person name="Xu D."/>
            <person name="Zhang Y."/>
        </authorList>
    </citation>
    <scope>NUCLEOTIDE SEQUENCE [LARGE SCALE GENOMIC DNA]</scope>
    <source>
        <strain evidence="2">cv. Yunnan</strain>
    </source>
</reference>
<organism evidence="1 2">
    <name type="scientific">Smallanthus sonchifolius</name>
    <dbReference type="NCBI Taxonomy" id="185202"/>
    <lineage>
        <taxon>Eukaryota</taxon>
        <taxon>Viridiplantae</taxon>
        <taxon>Streptophyta</taxon>
        <taxon>Embryophyta</taxon>
        <taxon>Tracheophyta</taxon>
        <taxon>Spermatophyta</taxon>
        <taxon>Magnoliopsida</taxon>
        <taxon>eudicotyledons</taxon>
        <taxon>Gunneridae</taxon>
        <taxon>Pentapetalae</taxon>
        <taxon>asterids</taxon>
        <taxon>campanulids</taxon>
        <taxon>Asterales</taxon>
        <taxon>Asteraceae</taxon>
        <taxon>Asteroideae</taxon>
        <taxon>Heliantheae alliance</taxon>
        <taxon>Millerieae</taxon>
        <taxon>Smallanthus</taxon>
    </lineage>
</organism>
<proteinExistence type="predicted"/>
<accession>A0ACB8YPY7</accession>
<dbReference type="EMBL" id="CM042044">
    <property type="protein sequence ID" value="KAI3687353.1"/>
    <property type="molecule type" value="Genomic_DNA"/>
</dbReference>
<sequence>MSKKIEMKVNMHCEKCRKDVLKSVAKISGVNQVSVDLGKQTVVVVGDVDPVSLVNSVRKTGKNVEIVTLGPPKKPDPPKSEPDSIQIVYNHPVCTDVYYPTPTVVGYPQPCEIGGCVIL</sequence>
<evidence type="ECO:0000313" key="1">
    <source>
        <dbReference type="EMBL" id="KAI3687353.1"/>
    </source>
</evidence>
<dbReference type="Proteomes" id="UP001056120">
    <property type="component" value="Linkage Group LG27"/>
</dbReference>
<protein>
    <submittedName>
        <fullName evidence="1">Uncharacterized protein</fullName>
    </submittedName>
</protein>
<gene>
    <name evidence="1" type="ORF">L1987_81048</name>
</gene>
<name>A0ACB8YPY7_9ASTR</name>
<comment type="caution">
    <text evidence="1">The sequence shown here is derived from an EMBL/GenBank/DDBJ whole genome shotgun (WGS) entry which is preliminary data.</text>
</comment>